<dbReference type="InterPro" id="IPR016024">
    <property type="entry name" value="ARM-type_fold"/>
</dbReference>
<organism evidence="1 2">
    <name type="scientific">Myxococcus xanthus (strain DK1622)</name>
    <dbReference type="NCBI Taxonomy" id="246197"/>
    <lineage>
        <taxon>Bacteria</taxon>
        <taxon>Pseudomonadati</taxon>
        <taxon>Myxococcota</taxon>
        <taxon>Myxococcia</taxon>
        <taxon>Myxococcales</taxon>
        <taxon>Cystobacterineae</taxon>
        <taxon>Myxococcaceae</taxon>
        <taxon>Myxococcus</taxon>
    </lineage>
</organism>
<dbReference type="Proteomes" id="UP000002402">
    <property type="component" value="Chromosome"/>
</dbReference>
<dbReference type="EMBL" id="CP000113">
    <property type="protein sequence ID" value="ABF91495.1"/>
    <property type="molecule type" value="Genomic_DNA"/>
</dbReference>
<reference evidence="1 2" key="1">
    <citation type="journal article" date="2006" name="Proc. Natl. Acad. Sci. U.S.A.">
        <title>Evolution of sensory complexity recorded in a myxobacterial genome.</title>
        <authorList>
            <person name="Goldman B.S."/>
            <person name="Nierman W.C."/>
            <person name="Kaiser D."/>
            <person name="Slater S.C."/>
            <person name="Durkin A.S."/>
            <person name="Eisen J.A."/>
            <person name="Ronning C.M."/>
            <person name="Barbazuk W.B."/>
            <person name="Blanchard M."/>
            <person name="Field C."/>
            <person name="Halling C."/>
            <person name="Hinkle G."/>
            <person name="Iartchuk O."/>
            <person name="Kim H.S."/>
            <person name="Mackenzie C."/>
            <person name="Madupu R."/>
            <person name="Miller N."/>
            <person name="Shvartsbeyn A."/>
            <person name="Sullivan S.A."/>
            <person name="Vaudin M."/>
            <person name="Wiegand R."/>
            <person name="Kaplan H.B."/>
        </authorList>
    </citation>
    <scope>NUCLEOTIDE SEQUENCE [LARGE SCALE GENOMIC DNA]</scope>
    <source>
        <strain evidence="2">DK1622</strain>
    </source>
</reference>
<gene>
    <name evidence="1" type="ordered locus">MXAN_4485</name>
</gene>
<dbReference type="HOGENOM" id="CLU_148624_0_0_7"/>
<dbReference type="SUPFAM" id="SSF48371">
    <property type="entry name" value="ARM repeat"/>
    <property type="match status" value="1"/>
</dbReference>
<dbReference type="STRING" id="246197.MXAN_4485"/>
<dbReference type="InterPro" id="IPR042236">
    <property type="entry name" value="PI3K_accessory_sf"/>
</dbReference>
<dbReference type="EnsemblBacteria" id="ABF91495">
    <property type="protein sequence ID" value="ABF91495"/>
    <property type="gene ID" value="MXAN_4485"/>
</dbReference>
<dbReference type="Gene3D" id="1.25.40.70">
    <property type="entry name" value="Phosphatidylinositol 3-kinase, accessory domain (PIK)"/>
    <property type="match status" value="1"/>
</dbReference>
<sequence length="146" mass="15835">MEGRHLGARSGVGQRVRVIGPQEHREGALVMKLEDLVEQFAQNVAGQNEAILRGDAKIGNKHARKYGAAVDKLLANGNAGRDALAVLLKHERLDVRVMAAAHLLRYRTDGAKAVLEEAAKGQGLAPFGAQQALKRWEEGTWALDPE</sequence>
<proteinExistence type="predicted"/>
<dbReference type="AlphaFoldDB" id="Q1D3W9"/>
<protein>
    <submittedName>
        <fullName evidence="1">Uncharacterized protein</fullName>
    </submittedName>
</protein>
<evidence type="ECO:0000313" key="1">
    <source>
        <dbReference type="EMBL" id="ABF91495.1"/>
    </source>
</evidence>
<evidence type="ECO:0000313" key="2">
    <source>
        <dbReference type="Proteomes" id="UP000002402"/>
    </source>
</evidence>
<dbReference type="eggNOG" id="ENOG5033G78">
    <property type="taxonomic scope" value="Bacteria"/>
</dbReference>
<keyword evidence="2" id="KW-1185">Reference proteome</keyword>
<accession>Q1D3W9</accession>
<dbReference type="OrthoDB" id="5515368at2"/>
<dbReference type="KEGG" id="mxa:MXAN_4485"/>
<name>Q1D3W9_MYXXD</name>